<dbReference type="Pfam" id="PF07470">
    <property type="entry name" value="Glyco_hydro_88"/>
    <property type="match status" value="1"/>
</dbReference>
<dbReference type="GO" id="GO:0016787">
    <property type="term" value="F:hydrolase activity"/>
    <property type="evidence" value="ECO:0007669"/>
    <property type="project" value="UniProtKB-KW"/>
</dbReference>
<dbReference type="OrthoDB" id="4138492at2759"/>
<dbReference type="GO" id="GO:0005975">
    <property type="term" value="P:carbohydrate metabolic process"/>
    <property type="evidence" value="ECO:0007669"/>
    <property type="project" value="InterPro"/>
</dbReference>
<dbReference type="PANTHER" id="PTHR41814">
    <property type="entry name" value="EXPRESSED PROTEIN"/>
    <property type="match status" value="1"/>
</dbReference>
<dbReference type="InParanoid" id="A0A409YMG9"/>
<protein>
    <submittedName>
        <fullName evidence="2">Uncharacterized protein</fullName>
    </submittedName>
</protein>
<dbReference type="InterPro" id="IPR012341">
    <property type="entry name" value="6hp_glycosidase-like_sf"/>
</dbReference>
<comment type="caution">
    <text evidence="2">The sequence shown here is derived from an EMBL/GenBank/DDBJ whole genome shotgun (WGS) entry which is preliminary data.</text>
</comment>
<dbReference type="PANTHER" id="PTHR41814:SF1">
    <property type="entry name" value="CELLULASE"/>
    <property type="match status" value="1"/>
</dbReference>
<dbReference type="Gene3D" id="1.50.10.10">
    <property type="match status" value="1"/>
</dbReference>
<accession>A0A409YMG9</accession>
<organism evidence="2 3">
    <name type="scientific">Gymnopilus dilepis</name>
    <dbReference type="NCBI Taxonomy" id="231916"/>
    <lineage>
        <taxon>Eukaryota</taxon>
        <taxon>Fungi</taxon>
        <taxon>Dikarya</taxon>
        <taxon>Basidiomycota</taxon>
        <taxon>Agaricomycotina</taxon>
        <taxon>Agaricomycetes</taxon>
        <taxon>Agaricomycetidae</taxon>
        <taxon>Agaricales</taxon>
        <taxon>Agaricineae</taxon>
        <taxon>Hymenogastraceae</taxon>
        <taxon>Gymnopilus</taxon>
    </lineage>
</organism>
<dbReference type="Proteomes" id="UP000284706">
    <property type="component" value="Unassembled WGS sequence"/>
</dbReference>
<reference evidence="2 3" key="1">
    <citation type="journal article" date="2018" name="Evol. Lett.">
        <title>Horizontal gene cluster transfer increased hallucinogenic mushroom diversity.</title>
        <authorList>
            <person name="Reynolds H.T."/>
            <person name="Vijayakumar V."/>
            <person name="Gluck-Thaler E."/>
            <person name="Korotkin H.B."/>
            <person name="Matheny P.B."/>
            <person name="Slot J.C."/>
        </authorList>
    </citation>
    <scope>NUCLEOTIDE SEQUENCE [LARGE SCALE GENOMIC DNA]</scope>
    <source>
        <strain evidence="2 3">SRW20</strain>
    </source>
</reference>
<dbReference type="InterPro" id="IPR010905">
    <property type="entry name" value="Glyco_hydro_88"/>
</dbReference>
<dbReference type="InterPro" id="IPR008928">
    <property type="entry name" value="6-hairpin_glycosidase_sf"/>
</dbReference>
<name>A0A409YMG9_9AGAR</name>
<keyword evidence="3" id="KW-1185">Reference proteome</keyword>
<evidence type="ECO:0000313" key="2">
    <source>
        <dbReference type="EMBL" id="PPR04273.1"/>
    </source>
</evidence>
<evidence type="ECO:0000256" key="1">
    <source>
        <dbReference type="ARBA" id="ARBA00022801"/>
    </source>
</evidence>
<gene>
    <name evidence="2" type="ORF">CVT26_004063</name>
</gene>
<dbReference type="SUPFAM" id="SSF48208">
    <property type="entry name" value="Six-hairpin glycosidases"/>
    <property type="match status" value="1"/>
</dbReference>
<proteinExistence type="predicted"/>
<keyword evidence="1" id="KW-0378">Hydrolase</keyword>
<evidence type="ECO:0000313" key="3">
    <source>
        <dbReference type="Proteomes" id="UP000284706"/>
    </source>
</evidence>
<dbReference type="AlphaFoldDB" id="A0A409YMG9"/>
<sequence>MTCRLKPPNLASRGNILDAILPAIDLISSALITFHAFPYAPGFDARAVSNQAQILPSYSWEFGTAAETLLELYNPGLSVFGSSPFPVPAVNYSTIPALNYAAQKVDWGTGYSALANGDGATGDPASLGVSAVMIGKTNSTFAWAADQTATGLLEDVPRFANGAISHRSDVAELWADFMYMAPPFLAYYAVNQGNTTLLQETVEQCTLYRQVLKANRTDAMNGLWMHIIGPQNQDTGFWSTGNGWAAAGMTRVLATVIKATSMANESWRQQAITLLTGYIKEIIDGAMAAPQDGGLLRNYLDDTSDDGLGFGEISGSSLLASVVYRMAVLQPNIFSPNSSSSRSSGTSYIAWADSLRQTVSGNDGNGNPHINANGIVTPAVNPLWWKDTNPDTSGSPEGQNFVVLMYTAWRDCVKAGVCSSPNATATGSSRSRAIKKRSTRALKRHNGLRRALTRLILGKGG</sequence>
<dbReference type="EMBL" id="NHYE01000644">
    <property type="protein sequence ID" value="PPR04273.1"/>
    <property type="molecule type" value="Genomic_DNA"/>
</dbReference>